<organism evidence="2 3">
    <name type="scientific">Athelia psychrophila</name>
    <dbReference type="NCBI Taxonomy" id="1759441"/>
    <lineage>
        <taxon>Eukaryota</taxon>
        <taxon>Fungi</taxon>
        <taxon>Dikarya</taxon>
        <taxon>Basidiomycota</taxon>
        <taxon>Agaricomycotina</taxon>
        <taxon>Agaricomycetes</taxon>
        <taxon>Agaricomycetidae</taxon>
        <taxon>Atheliales</taxon>
        <taxon>Atheliaceae</taxon>
        <taxon>Athelia</taxon>
    </lineage>
</organism>
<dbReference type="Proteomes" id="UP000076532">
    <property type="component" value="Unassembled WGS sequence"/>
</dbReference>
<feature type="region of interest" description="Disordered" evidence="1">
    <location>
        <begin position="268"/>
        <end position="290"/>
    </location>
</feature>
<name>A0A167V529_9AGAM</name>
<evidence type="ECO:0000256" key="1">
    <source>
        <dbReference type="SAM" id="MobiDB-lite"/>
    </source>
</evidence>
<proteinExistence type="predicted"/>
<feature type="non-terminal residue" evidence="2">
    <location>
        <position position="290"/>
    </location>
</feature>
<dbReference type="EMBL" id="KV417902">
    <property type="protein sequence ID" value="KZP04639.1"/>
    <property type="molecule type" value="Genomic_DNA"/>
</dbReference>
<keyword evidence="3" id="KW-1185">Reference proteome</keyword>
<dbReference type="STRING" id="436010.A0A167V529"/>
<evidence type="ECO:0000313" key="3">
    <source>
        <dbReference type="Proteomes" id="UP000076532"/>
    </source>
</evidence>
<gene>
    <name evidence="2" type="ORF">FIBSPDRAFT_967952</name>
</gene>
<sequence>MEIQKMISEMVDTLPPPPHKMQVGQYYSHLYYKDKSKGIQDYVDKHWPAEAKKPVLPGQKKPRRLDYGNKVTSMFLKRETKEFQAQLEKDRDEKFSQDMKEYNEKLEGMDKSPQTAEDYHMSLANSAAFLQPLADLAAKRFGAAVSILMVLPIGTNDGKVEMCIPKLLPPSPSVHSGTTKALNPLAWHQYDELGFQAVQDSFVNFGHEVFPKSIREGRALNTTAKAQEDETDAPLAFVGPDIDSSTHIIPAAPFQDLEDAASAFIAPDTNPANSIPPTAPFTELDADLHT</sequence>
<dbReference type="AlphaFoldDB" id="A0A167V529"/>
<protein>
    <submittedName>
        <fullName evidence="2">Uncharacterized protein</fullName>
    </submittedName>
</protein>
<accession>A0A167V529</accession>
<dbReference type="OrthoDB" id="2980832at2759"/>
<reference evidence="2 3" key="1">
    <citation type="journal article" date="2016" name="Mol. Biol. Evol.">
        <title>Comparative Genomics of Early-Diverging Mushroom-Forming Fungi Provides Insights into the Origins of Lignocellulose Decay Capabilities.</title>
        <authorList>
            <person name="Nagy L.G."/>
            <person name="Riley R."/>
            <person name="Tritt A."/>
            <person name="Adam C."/>
            <person name="Daum C."/>
            <person name="Floudas D."/>
            <person name="Sun H."/>
            <person name="Yadav J.S."/>
            <person name="Pangilinan J."/>
            <person name="Larsson K.H."/>
            <person name="Matsuura K."/>
            <person name="Barry K."/>
            <person name="Labutti K."/>
            <person name="Kuo R."/>
            <person name="Ohm R.A."/>
            <person name="Bhattacharya S.S."/>
            <person name="Shirouzu T."/>
            <person name="Yoshinaga Y."/>
            <person name="Martin F.M."/>
            <person name="Grigoriev I.V."/>
            <person name="Hibbett D.S."/>
        </authorList>
    </citation>
    <scope>NUCLEOTIDE SEQUENCE [LARGE SCALE GENOMIC DNA]</scope>
    <source>
        <strain evidence="2 3">CBS 109695</strain>
    </source>
</reference>
<evidence type="ECO:0000313" key="2">
    <source>
        <dbReference type="EMBL" id="KZP04639.1"/>
    </source>
</evidence>